<sequence length="520" mass="57124">MASWARLDPATWPRHLVVGRLVYGKSLTGAAHCTMEDYIIPDAKLGAQLLNIVMVERGKCSFTTKVRVAEAKGAHAVLFVDRKESNLQAEDLSSIILGDDGNGAGITTPSILISRKDGEQLLNAAEYGEVILQLAWSLPTDNVVQLDMWMSSGSRPNMQFMSDFAAKRRVLNEFMIFKPHYAIFSLETGGNSSRSCWDKEHAYCAEEADGGHVSGREVLEEDVRQFCLHEMTQAPRSQRPSQYAAKYWDYMERFAARCLLGTRWRDTTFGDTMFGEMCSFGLMRELGIDADSVRRCALARTEVVLRQQLEEQAWSPSAIRVNGWRFAGDPSPDQVFRAACSGLVHAPSQCDETHETSGTLSFRDVVDAALTLGNLTLAILDKAAALHSLHTSRHEVKQSRGPKPGPLRTPDVQDLAPHVQVLASQPSSEPSLPSTPATTAVTDRPFTTAPGMDANHQGSVQKPWRLDSHSMLPFAIGASLGLLAILSFAGGWLLGFLRDARSRGLDASSEMSVYDLHQDA</sequence>
<keyword evidence="9" id="KW-0325">Glycoprotein</keyword>
<evidence type="ECO:0000256" key="11">
    <source>
        <dbReference type="SAM" id="MobiDB-lite"/>
    </source>
</evidence>
<dbReference type="PANTHER" id="PTHR22702:SF1">
    <property type="entry name" value="PROTEASE-ASSOCIATED DOMAIN-CONTAINING PROTEIN 1"/>
    <property type="match status" value="1"/>
</dbReference>
<dbReference type="Pfam" id="PF02225">
    <property type="entry name" value="PA"/>
    <property type="match status" value="1"/>
</dbReference>
<evidence type="ECO:0000256" key="8">
    <source>
        <dbReference type="ARBA" id="ARBA00023136"/>
    </source>
</evidence>
<evidence type="ECO:0000256" key="2">
    <source>
        <dbReference type="ARBA" id="ARBA00022536"/>
    </source>
</evidence>
<evidence type="ECO:0000256" key="12">
    <source>
        <dbReference type="SAM" id="Phobius"/>
    </source>
</evidence>
<evidence type="ECO:0000256" key="3">
    <source>
        <dbReference type="ARBA" id="ARBA00022692"/>
    </source>
</evidence>
<feature type="compositionally biased region" description="Polar residues" evidence="11">
    <location>
        <begin position="422"/>
        <end position="441"/>
    </location>
</feature>
<dbReference type="GO" id="GO:0016020">
    <property type="term" value="C:membrane"/>
    <property type="evidence" value="ECO:0007669"/>
    <property type="project" value="UniProtKB-SubCell"/>
</dbReference>
<dbReference type="AlphaFoldDB" id="A0A812JBC5"/>
<keyword evidence="8 12" id="KW-0472">Membrane</keyword>
<keyword evidence="6" id="KW-0106">Calcium</keyword>
<organism evidence="15 16">
    <name type="scientific">Symbiodinium natans</name>
    <dbReference type="NCBI Taxonomy" id="878477"/>
    <lineage>
        <taxon>Eukaryota</taxon>
        <taxon>Sar</taxon>
        <taxon>Alveolata</taxon>
        <taxon>Dinophyceae</taxon>
        <taxon>Suessiales</taxon>
        <taxon>Symbiodiniaceae</taxon>
        <taxon>Symbiodinium</taxon>
    </lineage>
</organism>
<evidence type="ECO:0000256" key="6">
    <source>
        <dbReference type="ARBA" id="ARBA00022837"/>
    </source>
</evidence>
<keyword evidence="4" id="KW-0732">Signal</keyword>
<dbReference type="Proteomes" id="UP000604046">
    <property type="component" value="Unassembled WGS sequence"/>
</dbReference>
<dbReference type="PANTHER" id="PTHR22702">
    <property type="entry name" value="PROTEASE-ASSOCIATED DOMAIN-CONTAINING PROTEIN"/>
    <property type="match status" value="1"/>
</dbReference>
<reference evidence="15" key="1">
    <citation type="submission" date="2021-02" db="EMBL/GenBank/DDBJ databases">
        <authorList>
            <person name="Dougan E. K."/>
            <person name="Rhodes N."/>
            <person name="Thang M."/>
            <person name="Chan C."/>
        </authorList>
    </citation>
    <scope>NUCLEOTIDE SEQUENCE</scope>
</reference>
<name>A0A812JBC5_9DINO</name>
<protein>
    <submittedName>
        <fullName evidence="15">VSR3 protein</fullName>
    </submittedName>
</protein>
<gene>
    <name evidence="15" type="primary">VSR3</name>
    <name evidence="15" type="ORF">SNAT2548_LOCUS6085</name>
</gene>
<evidence type="ECO:0000259" key="14">
    <source>
        <dbReference type="Pfam" id="PF25011"/>
    </source>
</evidence>
<keyword evidence="3 12" id="KW-0812">Transmembrane</keyword>
<evidence type="ECO:0000256" key="10">
    <source>
        <dbReference type="ARBA" id="ARBA00037847"/>
    </source>
</evidence>
<evidence type="ECO:0000256" key="1">
    <source>
        <dbReference type="ARBA" id="ARBA00004479"/>
    </source>
</evidence>
<keyword evidence="5" id="KW-0677">Repeat</keyword>
<keyword evidence="16" id="KW-1185">Reference proteome</keyword>
<dbReference type="InterPro" id="IPR046450">
    <property type="entry name" value="PA_dom_sf"/>
</dbReference>
<keyword evidence="2" id="KW-0245">EGF-like domain</keyword>
<dbReference type="EMBL" id="CAJNDS010000401">
    <property type="protein sequence ID" value="CAE7202075.1"/>
    <property type="molecule type" value="Genomic_DNA"/>
</dbReference>
<dbReference type="CDD" id="cd00538">
    <property type="entry name" value="PA"/>
    <property type="match status" value="1"/>
</dbReference>
<feature type="domain" description="Vacuolar sorting receptor thioredoxin-like" evidence="14">
    <location>
        <begin position="154"/>
        <end position="312"/>
    </location>
</feature>
<comment type="caution">
    <text evidence="15">The sequence shown here is derived from an EMBL/GenBank/DDBJ whole genome shotgun (WGS) entry which is preliminary data.</text>
</comment>
<evidence type="ECO:0000256" key="5">
    <source>
        <dbReference type="ARBA" id="ARBA00022737"/>
    </source>
</evidence>
<proteinExistence type="predicted"/>
<dbReference type="OrthoDB" id="10045365at2759"/>
<comment type="subcellular location">
    <subcellularLocation>
        <location evidence="10">Endomembrane system</location>
        <topology evidence="10">Single-pass membrane protein</topology>
    </subcellularLocation>
    <subcellularLocation>
        <location evidence="1">Membrane</location>
        <topology evidence="1">Single-pass type I membrane protein</topology>
    </subcellularLocation>
</comment>
<evidence type="ECO:0000256" key="7">
    <source>
        <dbReference type="ARBA" id="ARBA00022989"/>
    </source>
</evidence>
<dbReference type="Pfam" id="PF25011">
    <property type="entry name" value="VSR_TRX"/>
    <property type="match status" value="1"/>
</dbReference>
<feature type="region of interest" description="Disordered" evidence="11">
    <location>
        <begin position="391"/>
        <end position="459"/>
    </location>
</feature>
<dbReference type="Gene3D" id="3.50.30.30">
    <property type="match status" value="1"/>
</dbReference>
<evidence type="ECO:0000259" key="13">
    <source>
        <dbReference type="Pfam" id="PF02225"/>
    </source>
</evidence>
<evidence type="ECO:0000256" key="9">
    <source>
        <dbReference type="ARBA" id="ARBA00023180"/>
    </source>
</evidence>
<dbReference type="GO" id="GO:0012505">
    <property type="term" value="C:endomembrane system"/>
    <property type="evidence" value="ECO:0007669"/>
    <property type="project" value="UniProtKB-SubCell"/>
</dbReference>
<accession>A0A812JBC5</accession>
<evidence type="ECO:0000313" key="16">
    <source>
        <dbReference type="Proteomes" id="UP000604046"/>
    </source>
</evidence>
<evidence type="ECO:0000256" key="4">
    <source>
        <dbReference type="ARBA" id="ARBA00022729"/>
    </source>
</evidence>
<dbReference type="InterPro" id="IPR003137">
    <property type="entry name" value="PA_domain"/>
</dbReference>
<keyword evidence="7 12" id="KW-1133">Transmembrane helix</keyword>
<dbReference type="SUPFAM" id="SSF52025">
    <property type="entry name" value="PA domain"/>
    <property type="match status" value="1"/>
</dbReference>
<feature type="domain" description="PA" evidence="13">
    <location>
        <begin position="18"/>
        <end position="121"/>
    </location>
</feature>
<dbReference type="InterPro" id="IPR056858">
    <property type="entry name" value="VSR_TRX"/>
</dbReference>
<evidence type="ECO:0000313" key="15">
    <source>
        <dbReference type="EMBL" id="CAE7202075.1"/>
    </source>
</evidence>
<feature type="transmembrane region" description="Helical" evidence="12">
    <location>
        <begin position="471"/>
        <end position="494"/>
    </location>
</feature>